<dbReference type="AlphaFoldDB" id="A0A2S4PMY6"/>
<dbReference type="PROSITE" id="PS51186">
    <property type="entry name" value="GNAT"/>
    <property type="match status" value="1"/>
</dbReference>
<keyword evidence="4" id="KW-1185">Reference proteome</keyword>
<sequence length="184" mass="21182">MTSAIGSAEINIRPAETKDVESICSMLRNTFTHTFGHTVPDEDLEHFLQEAYNTQAINAELMDPATTSLVAEDPCQPGNIIGFAQLLRGSSDKEPCMKDTEKAVEMHRMYVDTNFHKKGIGSRFMKELERIAKDEGFLVMWLGVDEYHPYAKDVYRRWGYERVGRHPFKMGNCIQYDWVVRKQL</sequence>
<dbReference type="InterPro" id="IPR016181">
    <property type="entry name" value="Acyl_CoA_acyltransferase"/>
</dbReference>
<dbReference type="Proteomes" id="UP000237438">
    <property type="component" value="Unassembled WGS sequence"/>
</dbReference>
<accession>A0A2S4PMY6</accession>
<dbReference type="Pfam" id="PF00583">
    <property type="entry name" value="Acetyltransf_1"/>
    <property type="match status" value="1"/>
</dbReference>
<organism evidence="3 4">
    <name type="scientific">Erysiphe pulchra</name>
    <dbReference type="NCBI Taxonomy" id="225359"/>
    <lineage>
        <taxon>Eukaryota</taxon>
        <taxon>Fungi</taxon>
        <taxon>Dikarya</taxon>
        <taxon>Ascomycota</taxon>
        <taxon>Pezizomycotina</taxon>
        <taxon>Leotiomycetes</taxon>
        <taxon>Erysiphales</taxon>
        <taxon>Erysiphaceae</taxon>
        <taxon>Erysiphe</taxon>
    </lineage>
</organism>
<dbReference type="OrthoDB" id="9975416at2759"/>
<gene>
    <name evidence="3" type="ORF">EPUL_004173</name>
</gene>
<dbReference type="Gene3D" id="3.40.630.30">
    <property type="match status" value="1"/>
</dbReference>
<protein>
    <recommendedName>
        <fullName evidence="2">N-acetyltransferase domain-containing protein</fullName>
    </recommendedName>
</protein>
<dbReference type="PANTHER" id="PTHR13947">
    <property type="entry name" value="GNAT FAMILY N-ACETYLTRANSFERASE"/>
    <property type="match status" value="1"/>
</dbReference>
<proteinExistence type="predicted"/>
<feature type="domain" description="N-acetyltransferase" evidence="2">
    <location>
        <begin position="10"/>
        <end position="184"/>
    </location>
</feature>
<evidence type="ECO:0000259" key="2">
    <source>
        <dbReference type="PROSITE" id="PS51186"/>
    </source>
</evidence>
<dbReference type="InterPro" id="IPR000182">
    <property type="entry name" value="GNAT_dom"/>
</dbReference>
<evidence type="ECO:0000313" key="3">
    <source>
        <dbReference type="EMBL" id="POS83405.1"/>
    </source>
</evidence>
<dbReference type="STRING" id="225359.A0A2S4PMY6"/>
<keyword evidence="1" id="KW-0808">Transferase</keyword>
<evidence type="ECO:0000256" key="1">
    <source>
        <dbReference type="ARBA" id="ARBA00022679"/>
    </source>
</evidence>
<name>A0A2S4PMY6_9PEZI</name>
<reference evidence="3 4" key="1">
    <citation type="submission" date="2017-10" db="EMBL/GenBank/DDBJ databases">
        <title>Development of genomic resources for the powdery mildew, Erysiphe pulchra.</title>
        <authorList>
            <person name="Wadl P.A."/>
            <person name="Mack B.M."/>
            <person name="Moore G."/>
            <person name="Beltz S.B."/>
        </authorList>
    </citation>
    <scope>NUCLEOTIDE SEQUENCE [LARGE SCALE GENOMIC DNA]</scope>
    <source>
        <strain evidence="3">Cflorida</strain>
    </source>
</reference>
<evidence type="ECO:0000313" key="4">
    <source>
        <dbReference type="Proteomes" id="UP000237438"/>
    </source>
</evidence>
<dbReference type="InterPro" id="IPR050769">
    <property type="entry name" value="NAT_camello-type"/>
</dbReference>
<dbReference type="GO" id="GO:0008080">
    <property type="term" value="F:N-acetyltransferase activity"/>
    <property type="evidence" value="ECO:0007669"/>
    <property type="project" value="InterPro"/>
</dbReference>
<dbReference type="EMBL" id="PEDP01001615">
    <property type="protein sequence ID" value="POS83405.1"/>
    <property type="molecule type" value="Genomic_DNA"/>
</dbReference>
<dbReference type="PANTHER" id="PTHR13947:SF37">
    <property type="entry name" value="LD18367P"/>
    <property type="match status" value="1"/>
</dbReference>
<comment type="caution">
    <text evidence="3">The sequence shown here is derived from an EMBL/GenBank/DDBJ whole genome shotgun (WGS) entry which is preliminary data.</text>
</comment>
<dbReference type="CDD" id="cd04301">
    <property type="entry name" value="NAT_SF"/>
    <property type="match status" value="1"/>
</dbReference>
<dbReference type="SUPFAM" id="SSF55729">
    <property type="entry name" value="Acyl-CoA N-acyltransferases (Nat)"/>
    <property type="match status" value="1"/>
</dbReference>